<evidence type="ECO:0000256" key="2">
    <source>
        <dbReference type="RuleBase" id="RU003750"/>
    </source>
</evidence>
<dbReference type="InterPro" id="IPR043130">
    <property type="entry name" value="CDP-OH_PTrfase_TM_dom"/>
</dbReference>
<dbReference type="InterPro" id="IPR000462">
    <property type="entry name" value="CDP-OH_P_trans"/>
</dbReference>
<dbReference type="InterPro" id="IPR048254">
    <property type="entry name" value="CDP_ALCOHOL_P_TRANSF_CS"/>
</dbReference>
<dbReference type="Pfam" id="PF01066">
    <property type="entry name" value="CDP-OH_P_transf"/>
    <property type="match status" value="1"/>
</dbReference>
<sequence length="297" mass="33876">MKGKFETFIQEYKKGNKTQGEMINNILYRPLSYPMVHLSAKLGLTPNFITFISLLCAFIAAIFFGLGHVYLGALFFFLRHYFDCIDGALARLTKNFSKFGAMFDAVGDGVGVLAVLIAIAIEQYLRLGTNLVFLYLALALVSNFIGLFYHTSVKARYFKHLRAGLQNDELTAKTKHNSIVNSFGFDSDAEVKLNFLEKLVKKLTPFPNIEQKMIHNVDKHELSIEEKQTKFKDKLSFLPWMWSLMAGASQVTATTIVALFNRLDDVLWFTLIIGWNLLAIPFSIIHWITFKRFSTEK</sequence>
<evidence type="ECO:0000256" key="3">
    <source>
        <dbReference type="SAM" id="Phobius"/>
    </source>
</evidence>
<comment type="similarity">
    <text evidence="2">Belongs to the CDP-alcohol phosphatidyltransferase class-I family.</text>
</comment>
<dbReference type="Proteomes" id="UP001208689">
    <property type="component" value="Chromosome"/>
</dbReference>
<organism evidence="4 5">
    <name type="scientific">Candidatus Lokiarchaeum ossiferum</name>
    <dbReference type="NCBI Taxonomy" id="2951803"/>
    <lineage>
        <taxon>Archaea</taxon>
        <taxon>Promethearchaeati</taxon>
        <taxon>Promethearchaeota</taxon>
        <taxon>Promethearchaeia</taxon>
        <taxon>Promethearchaeales</taxon>
        <taxon>Promethearchaeaceae</taxon>
        <taxon>Candidatus Lokiarchaeum</taxon>
    </lineage>
</organism>
<feature type="transmembrane region" description="Helical" evidence="3">
    <location>
        <begin position="237"/>
        <end position="260"/>
    </location>
</feature>
<keyword evidence="3" id="KW-0472">Membrane</keyword>
<reference evidence="4" key="1">
    <citation type="submission" date="2022-09" db="EMBL/GenBank/DDBJ databases">
        <title>Actin cytoskeleton and complex cell architecture in an #Asgard archaeon.</title>
        <authorList>
            <person name="Ponce Toledo R.I."/>
            <person name="Schleper C."/>
            <person name="Rodrigues Oliveira T."/>
            <person name="Wollweber F."/>
            <person name="Xu J."/>
            <person name="Rittmann S."/>
            <person name="Klingl A."/>
            <person name="Pilhofer M."/>
        </authorList>
    </citation>
    <scope>NUCLEOTIDE SEQUENCE</scope>
    <source>
        <strain evidence="4">B-35</strain>
    </source>
</reference>
<dbReference type="PROSITE" id="PS00379">
    <property type="entry name" value="CDP_ALCOHOL_P_TRANSF"/>
    <property type="match status" value="1"/>
</dbReference>
<gene>
    <name evidence="4" type="ORF">NEF87_003736</name>
</gene>
<protein>
    <recommendedName>
        <fullName evidence="6">CDP-alcohol phosphatidyltransferase family protein</fullName>
    </recommendedName>
</protein>
<evidence type="ECO:0000256" key="1">
    <source>
        <dbReference type="ARBA" id="ARBA00022679"/>
    </source>
</evidence>
<keyword evidence="1 2" id="KW-0808">Transferase</keyword>
<feature type="transmembrane region" description="Helical" evidence="3">
    <location>
        <begin position="127"/>
        <end position="149"/>
    </location>
</feature>
<dbReference type="EMBL" id="CP104013">
    <property type="protein sequence ID" value="UYP47451.1"/>
    <property type="molecule type" value="Genomic_DNA"/>
</dbReference>
<feature type="transmembrane region" description="Helical" evidence="3">
    <location>
        <begin position="48"/>
        <end position="78"/>
    </location>
</feature>
<feature type="transmembrane region" description="Helical" evidence="3">
    <location>
        <begin position="266"/>
        <end position="288"/>
    </location>
</feature>
<evidence type="ECO:0000313" key="4">
    <source>
        <dbReference type="EMBL" id="UYP47451.1"/>
    </source>
</evidence>
<dbReference type="Gene3D" id="1.20.120.1760">
    <property type="match status" value="1"/>
</dbReference>
<keyword evidence="3" id="KW-0812">Transmembrane</keyword>
<evidence type="ECO:0008006" key="6">
    <source>
        <dbReference type="Google" id="ProtNLM"/>
    </source>
</evidence>
<name>A0ABY6HVM5_9ARCH</name>
<keyword evidence="5" id="KW-1185">Reference proteome</keyword>
<keyword evidence="3" id="KW-1133">Transmembrane helix</keyword>
<evidence type="ECO:0000313" key="5">
    <source>
        <dbReference type="Proteomes" id="UP001208689"/>
    </source>
</evidence>
<accession>A0ABY6HVM5</accession>
<feature type="transmembrane region" description="Helical" evidence="3">
    <location>
        <begin position="99"/>
        <end position="121"/>
    </location>
</feature>
<proteinExistence type="inferred from homology"/>